<sequence length="524" mass="61694">MKIELMHTIKLQSGFAFLDIEVLHNASDMAEFLESLQKNEALLKEPLQTRAKEEMQKLGFLDSNNSLTKEGKKLIKTKKRYIKECGKYKINFSYNDSIFDNRIFKAKRAEIDESEQELETIDFGKKSRVLLDDENKVTDSIKILTKLASVQMQRGEEIITYIRFHLASVQMQRRQEIITYIRFHEINQNGEILRDTECLDGVDIEENEDFSEKFLDTKTFIQKYEQALGPNWDRDNLVYRINTDELNDFLEEQVIKDIRTLTASFKKENFTFSNLALSPKEESDAKYMLNCCLLKDLSESYLTQDDLDSKLESYINHKGLNEFLKSSDKKEYISKLESSLKQEKDKTAYWHYNAINDLLPKRDLLPNIIKTITLNYDEELSYADFIDKITQNREIQAFIYIDRYFTDVYQYKKAELIAQGFNTQQYLIITDERNIESLTARQLNARPFDPIPHDRYMILKVNNEIEIWNITQSDFLRFDEIKAQDITLDTKGRAEGCVISNIDNFSIFDNKLKEIIQDFMGVKQ</sequence>
<evidence type="ECO:0000313" key="2">
    <source>
        <dbReference type="Proteomes" id="UP000188298"/>
    </source>
</evidence>
<protein>
    <submittedName>
        <fullName evidence="1">Uncharacterized protein</fullName>
    </submittedName>
</protein>
<accession>A0A1Q2LJY8</accession>
<organism evidence="1 2">
    <name type="scientific">Helicobacter bilis</name>
    <dbReference type="NCBI Taxonomy" id="37372"/>
    <lineage>
        <taxon>Bacteria</taxon>
        <taxon>Pseudomonadati</taxon>
        <taxon>Campylobacterota</taxon>
        <taxon>Epsilonproteobacteria</taxon>
        <taxon>Campylobacterales</taxon>
        <taxon>Helicobacteraceae</taxon>
        <taxon>Helicobacter</taxon>
    </lineage>
</organism>
<dbReference type="Proteomes" id="UP000188298">
    <property type="component" value="Chromosome"/>
</dbReference>
<evidence type="ECO:0000313" key="1">
    <source>
        <dbReference type="EMBL" id="AQQ60337.1"/>
    </source>
</evidence>
<dbReference type="KEGG" id="hbl:XJ32_09830"/>
<gene>
    <name evidence="1" type="ORF">XJ32_09830</name>
</gene>
<dbReference type="EMBL" id="CP019645">
    <property type="protein sequence ID" value="AQQ60337.1"/>
    <property type="molecule type" value="Genomic_DNA"/>
</dbReference>
<name>A0A1Q2LJY8_9HELI</name>
<dbReference type="AlphaFoldDB" id="A0A1Q2LJY8"/>
<proteinExistence type="predicted"/>
<reference evidence="1 2" key="1">
    <citation type="submission" date="2017-02" db="EMBL/GenBank/DDBJ databases">
        <title>Whole genome sequencing of Helicobacter bilis strain AAQJH.</title>
        <authorList>
            <person name="Conlan S."/>
            <person name="Thomas P.J."/>
            <person name="Mullikin J."/>
            <person name="Palmore T.N."/>
            <person name="Frank K.M."/>
            <person name="Segre J.A."/>
        </authorList>
    </citation>
    <scope>NUCLEOTIDE SEQUENCE [LARGE SCALE GENOMIC DNA]</scope>
    <source>
        <strain evidence="1 2">AAQJH</strain>
    </source>
</reference>
<dbReference type="RefSeq" id="WP_077389427.1">
    <property type="nucleotide sequence ID" value="NZ_CP019645.1"/>
</dbReference>